<dbReference type="EMBL" id="JANEYF010001630">
    <property type="protein sequence ID" value="KAJ8960701.1"/>
    <property type="molecule type" value="Genomic_DNA"/>
</dbReference>
<organism evidence="3 4">
    <name type="scientific">Rhamnusium bicolor</name>
    <dbReference type="NCBI Taxonomy" id="1586634"/>
    <lineage>
        <taxon>Eukaryota</taxon>
        <taxon>Metazoa</taxon>
        <taxon>Ecdysozoa</taxon>
        <taxon>Arthropoda</taxon>
        <taxon>Hexapoda</taxon>
        <taxon>Insecta</taxon>
        <taxon>Pterygota</taxon>
        <taxon>Neoptera</taxon>
        <taxon>Endopterygota</taxon>
        <taxon>Coleoptera</taxon>
        <taxon>Polyphaga</taxon>
        <taxon>Cucujiformia</taxon>
        <taxon>Chrysomeloidea</taxon>
        <taxon>Cerambycidae</taxon>
        <taxon>Lepturinae</taxon>
        <taxon>Rhagiini</taxon>
        <taxon>Rhamnusium</taxon>
    </lineage>
</organism>
<gene>
    <name evidence="3" type="ORF">NQ314_006027</name>
</gene>
<evidence type="ECO:0000313" key="3">
    <source>
        <dbReference type="EMBL" id="KAJ8960701.1"/>
    </source>
</evidence>
<dbReference type="Pfam" id="PF00096">
    <property type="entry name" value="zf-C2H2"/>
    <property type="match status" value="1"/>
</dbReference>
<dbReference type="SUPFAM" id="SSF57667">
    <property type="entry name" value="beta-beta-alpha zinc fingers"/>
    <property type="match status" value="1"/>
</dbReference>
<dbReference type="GO" id="GO:0008270">
    <property type="term" value="F:zinc ion binding"/>
    <property type="evidence" value="ECO:0007669"/>
    <property type="project" value="UniProtKB-KW"/>
</dbReference>
<feature type="domain" description="C2H2-type" evidence="2">
    <location>
        <begin position="49"/>
        <end position="76"/>
    </location>
</feature>
<evidence type="ECO:0000313" key="4">
    <source>
        <dbReference type="Proteomes" id="UP001162156"/>
    </source>
</evidence>
<comment type="caution">
    <text evidence="3">The sequence shown here is derived from an EMBL/GenBank/DDBJ whole genome shotgun (WGS) entry which is preliminary data.</text>
</comment>
<dbReference type="InterPro" id="IPR036236">
    <property type="entry name" value="Znf_C2H2_sf"/>
</dbReference>
<dbReference type="PROSITE" id="PS00028">
    <property type="entry name" value="ZINC_FINGER_C2H2_1"/>
    <property type="match status" value="2"/>
</dbReference>
<dbReference type="AlphaFoldDB" id="A0AAV8Z8W5"/>
<keyword evidence="1" id="KW-0863">Zinc-finger</keyword>
<evidence type="ECO:0000256" key="1">
    <source>
        <dbReference type="PROSITE-ProRule" id="PRU00042"/>
    </source>
</evidence>
<dbReference type="Proteomes" id="UP001162156">
    <property type="component" value="Unassembled WGS sequence"/>
</dbReference>
<feature type="domain" description="C2H2-type" evidence="2">
    <location>
        <begin position="23"/>
        <end position="50"/>
    </location>
</feature>
<protein>
    <recommendedName>
        <fullName evidence="2">C2H2-type domain-containing protein</fullName>
    </recommendedName>
</protein>
<dbReference type="SMART" id="SM00355">
    <property type="entry name" value="ZnF_C2H2"/>
    <property type="match status" value="3"/>
</dbReference>
<name>A0AAV8Z8W5_9CUCU</name>
<dbReference type="InterPro" id="IPR013087">
    <property type="entry name" value="Znf_C2H2_type"/>
</dbReference>
<keyword evidence="1" id="KW-0479">Metal-binding</keyword>
<keyword evidence="1" id="KW-0862">Zinc</keyword>
<dbReference type="Gene3D" id="3.30.160.60">
    <property type="entry name" value="Classic Zinc Finger"/>
    <property type="match status" value="1"/>
</dbReference>
<sequence>MEYQSPEENGKHVLNLEEKESSVECEICEKLISSKANYFNHIKIHTKDFYCKICCNSYTSQYKLNLHLSQHLGPDSKECNTTEAYVTCEFDGCKHVFPSKLQLFNHKKNSFEH</sequence>
<reference evidence="3" key="1">
    <citation type="journal article" date="2023" name="Insect Mol. Biol.">
        <title>Genome sequencing provides insights into the evolution of gene families encoding plant cell wall-degrading enzymes in longhorned beetles.</title>
        <authorList>
            <person name="Shin N.R."/>
            <person name="Okamura Y."/>
            <person name="Kirsch R."/>
            <person name="Pauchet Y."/>
        </authorList>
    </citation>
    <scope>NUCLEOTIDE SEQUENCE</scope>
    <source>
        <strain evidence="3">RBIC_L_NR</strain>
    </source>
</reference>
<accession>A0AAV8Z8W5</accession>
<proteinExistence type="predicted"/>
<dbReference type="PROSITE" id="PS50157">
    <property type="entry name" value="ZINC_FINGER_C2H2_2"/>
    <property type="match status" value="2"/>
</dbReference>
<evidence type="ECO:0000259" key="2">
    <source>
        <dbReference type="PROSITE" id="PS50157"/>
    </source>
</evidence>
<keyword evidence="4" id="KW-1185">Reference proteome</keyword>